<dbReference type="InterPro" id="IPR021851">
    <property type="entry name" value="DUF3455"/>
</dbReference>
<organism evidence="4 5">
    <name type="scientific">Actinomadura barringtoniae</name>
    <dbReference type="NCBI Taxonomy" id="1427535"/>
    <lineage>
        <taxon>Bacteria</taxon>
        <taxon>Bacillati</taxon>
        <taxon>Actinomycetota</taxon>
        <taxon>Actinomycetes</taxon>
        <taxon>Streptosporangiales</taxon>
        <taxon>Thermomonosporaceae</taxon>
        <taxon>Actinomadura</taxon>
    </lineage>
</organism>
<dbReference type="InterPro" id="IPR010895">
    <property type="entry name" value="CHRD"/>
</dbReference>
<feature type="domain" description="CHRD" evidence="3">
    <location>
        <begin position="212"/>
        <end position="337"/>
    </location>
</feature>
<feature type="chain" id="PRO_5038644583" evidence="2">
    <location>
        <begin position="25"/>
        <end position="478"/>
    </location>
</feature>
<dbReference type="AlphaFoldDB" id="A0A939T630"/>
<sequence length="478" mass="48900">MSIRKVLLPTIAAAAIVASGAGVAAATGVTGNLTNGSSKATGTHTHTGAVPVNGAELPVDSLAEASNSDITYLAASLQGRNEVPSNDGKAVGDRDGSATALIRIQGDKLWYALRWNDIAAPTAGHVHLGVKGSNGAVKVPFFAGTLPDTARGVAGVVRVTDKATLDELKNNPTGFYANIHTGEFPGGAVRGQFHKLSKPADLNGVLIGSSPARLQAAIDGAQEIPNPEGKKTGDPDGRGTAFARSHDGMISWGFTWASIGQPTVGHIHQGAKGMNGPVAADLFEAPSGLPAGVTGLAGMTPVRGDIARKVMRSPDGFYANLHTAEFPGGAVRGQFAPFSGTQSRTFTKPVIQGEQIYRCTKQADGSFAFTQEGVKATLVDGIKHSFVNPGPQGPPQWVARDGSAVTGKAVTKTPNGDGNIPELVLDATQVGAKSGLLAGATQVLRLNTIGGVAPTGACDPNTKPIAKVPYQADYVFLG</sequence>
<dbReference type="PANTHER" id="PTHR35567">
    <property type="entry name" value="MALATE DEHYDROGENASE (AFU_ORTHOLOGUE AFUA_2G13800)"/>
    <property type="match status" value="1"/>
</dbReference>
<evidence type="ECO:0000313" key="4">
    <source>
        <dbReference type="EMBL" id="MBO2450294.1"/>
    </source>
</evidence>
<evidence type="ECO:0000259" key="3">
    <source>
        <dbReference type="SMART" id="SM00754"/>
    </source>
</evidence>
<dbReference type="Proteomes" id="UP000669179">
    <property type="component" value="Unassembled WGS sequence"/>
</dbReference>
<dbReference type="EMBL" id="JAGEOJ010000010">
    <property type="protein sequence ID" value="MBO2450294.1"/>
    <property type="molecule type" value="Genomic_DNA"/>
</dbReference>
<feature type="region of interest" description="Disordered" evidence="1">
    <location>
        <begin position="220"/>
        <end position="241"/>
    </location>
</feature>
<dbReference type="SMART" id="SM00754">
    <property type="entry name" value="CHRD"/>
    <property type="match status" value="2"/>
</dbReference>
<feature type="signal peptide" evidence="2">
    <location>
        <begin position="1"/>
        <end position="24"/>
    </location>
</feature>
<accession>A0A939T630</accession>
<comment type="caution">
    <text evidence="4">The sequence shown here is derived from an EMBL/GenBank/DDBJ whole genome shotgun (WGS) entry which is preliminary data.</text>
</comment>
<name>A0A939T630_9ACTN</name>
<dbReference type="Pfam" id="PF07452">
    <property type="entry name" value="CHRD"/>
    <property type="match status" value="2"/>
</dbReference>
<dbReference type="Pfam" id="PF11937">
    <property type="entry name" value="DUF3455"/>
    <property type="match status" value="1"/>
</dbReference>
<keyword evidence="5" id="KW-1185">Reference proteome</keyword>
<reference evidence="4" key="1">
    <citation type="submission" date="2021-03" db="EMBL/GenBank/DDBJ databases">
        <authorList>
            <person name="Kanchanasin P."/>
            <person name="Saeng-In P."/>
            <person name="Phongsopitanun W."/>
            <person name="Yuki M."/>
            <person name="Kudo T."/>
            <person name="Ohkuma M."/>
            <person name="Tanasupawat S."/>
        </authorList>
    </citation>
    <scope>NUCLEOTIDE SEQUENCE</scope>
    <source>
        <strain evidence="4">GKU 128</strain>
    </source>
</reference>
<evidence type="ECO:0000313" key="5">
    <source>
        <dbReference type="Proteomes" id="UP000669179"/>
    </source>
</evidence>
<feature type="domain" description="CHRD" evidence="3">
    <location>
        <begin position="71"/>
        <end position="195"/>
    </location>
</feature>
<feature type="compositionally biased region" description="Basic and acidic residues" evidence="1">
    <location>
        <begin position="228"/>
        <end position="237"/>
    </location>
</feature>
<proteinExistence type="predicted"/>
<protein>
    <submittedName>
        <fullName evidence="4">CHRD domain-containing protein</fullName>
    </submittedName>
</protein>
<evidence type="ECO:0000256" key="2">
    <source>
        <dbReference type="SAM" id="SignalP"/>
    </source>
</evidence>
<keyword evidence="2" id="KW-0732">Signal</keyword>
<evidence type="ECO:0000256" key="1">
    <source>
        <dbReference type="SAM" id="MobiDB-lite"/>
    </source>
</evidence>
<gene>
    <name evidence="4" type="ORF">J4573_24550</name>
</gene>
<dbReference type="PANTHER" id="PTHR35567:SF1">
    <property type="entry name" value="CONSERVED FUNGAL PROTEIN (AFU_ORTHOLOGUE AFUA_1G14230)"/>
    <property type="match status" value="1"/>
</dbReference>
<dbReference type="RefSeq" id="WP_208258184.1">
    <property type="nucleotide sequence ID" value="NZ_JAGEOJ010000010.1"/>
</dbReference>